<dbReference type="PROSITE" id="PS50004">
    <property type="entry name" value="C2"/>
    <property type="match status" value="1"/>
</dbReference>
<feature type="signal peptide" evidence="1">
    <location>
        <begin position="1"/>
        <end position="20"/>
    </location>
</feature>
<name>A0A8J2Q115_9HEXA</name>
<gene>
    <name evidence="3" type="ORF">AFUS01_LOCUS45520</name>
</gene>
<reference evidence="3" key="1">
    <citation type="submission" date="2021-06" db="EMBL/GenBank/DDBJ databases">
        <authorList>
            <person name="Hodson N. C."/>
            <person name="Mongue J. A."/>
            <person name="Jaron S. K."/>
        </authorList>
    </citation>
    <scope>NUCLEOTIDE SEQUENCE</scope>
</reference>
<sequence>MGRATFLVLATILAAGCVSALTRVEIMLSARDLPDYDICCSSPVLPPDGYAVVYFAPSNLDDYFEEGTTTILSNNNNPNWPEVFSFNVAEGNTTARLRAVLWDSDVDDDDYMGSAEINIADIISAFGHSVTRSLQGAPKGDGKVVVTARVNGTLVHVPVDSGFRHARHLNYKSLNTRT</sequence>
<dbReference type="SMART" id="SM00239">
    <property type="entry name" value="C2"/>
    <property type="match status" value="1"/>
</dbReference>
<dbReference type="InterPro" id="IPR000008">
    <property type="entry name" value="C2_dom"/>
</dbReference>
<dbReference type="OrthoDB" id="1029639at2759"/>
<keyword evidence="4" id="KW-1185">Reference proteome</keyword>
<dbReference type="PROSITE" id="PS51257">
    <property type="entry name" value="PROKAR_LIPOPROTEIN"/>
    <property type="match status" value="1"/>
</dbReference>
<feature type="chain" id="PRO_5035189963" description="C2 domain-containing protein" evidence="1">
    <location>
        <begin position="21"/>
        <end position="178"/>
    </location>
</feature>
<dbReference type="Pfam" id="PF00168">
    <property type="entry name" value="C2"/>
    <property type="match status" value="1"/>
</dbReference>
<evidence type="ECO:0000313" key="4">
    <source>
        <dbReference type="Proteomes" id="UP000708208"/>
    </source>
</evidence>
<feature type="domain" description="C2" evidence="2">
    <location>
        <begin position="1"/>
        <end position="134"/>
    </location>
</feature>
<protein>
    <recommendedName>
        <fullName evidence="2">C2 domain-containing protein</fullName>
    </recommendedName>
</protein>
<evidence type="ECO:0000313" key="3">
    <source>
        <dbReference type="EMBL" id="CAG7836262.1"/>
    </source>
</evidence>
<keyword evidence="1" id="KW-0732">Signal</keyword>
<dbReference type="AlphaFoldDB" id="A0A8J2Q115"/>
<evidence type="ECO:0000259" key="2">
    <source>
        <dbReference type="PROSITE" id="PS50004"/>
    </source>
</evidence>
<comment type="caution">
    <text evidence="3">The sequence shown here is derived from an EMBL/GenBank/DDBJ whole genome shotgun (WGS) entry which is preliminary data.</text>
</comment>
<accession>A0A8J2Q115</accession>
<organism evidence="3 4">
    <name type="scientific">Allacma fusca</name>
    <dbReference type="NCBI Taxonomy" id="39272"/>
    <lineage>
        <taxon>Eukaryota</taxon>
        <taxon>Metazoa</taxon>
        <taxon>Ecdysozoa</taxon>
        <taxon>Arthropoda</taxon>
        <taxon>Hexapoda</taxon>
        <taxon>Collembola</taxon>
        <taxon>Symphypleona</taxon>
        <taxon>Sminthuridae</taxon>
        <taxon>Allacma</taxon>
    </lineage>
</organism>
<evidence type="ECO:0000256" key="1">
    <source>
        <dbReference type="SAM" id="SignalP"/>
    </source>
</evidence>
<dbReference type="Proteomes" id="UP000708208">
    <property type="component" value="Unassembled WGS sequence"/>
</dbReference>
<proteinExistence type="predicted"/>
<dbReference type="EMBL" id="CAJVCH010570954">
    <property type="protein sequence ID" value="CAG7836262.1"/>
    <property type="molecule type" value="Genomic_DNA"/>
</dbReference>